<dbReference type="Proteomes" id="UP000225706">
    <property type="component" value="Unassembled WGS sequence"/>
</dbReference>
<feature type="transmembrane region" description="Helical" evidence="2">
    <location>
        <begin position="71"/>
        <end position="92"/>
    </location>
</feature>
<feature type="region of interest" description="Disordered" evidence="1">
    <location>
        <begin position="1"/>
        <end position="55"/>
    </location>
</feature>
<keyword evidence="2" id="KW-1133">Transmembrane helix</keyword>
<keyword evidence="2" id="KW-0812">Transmembrane</keyword>
<reference evidence="4" key="1">
    <citation type="journal article" date="2017" name="bioRxiv">
        <title>Comparative analysis of the genomes of Stylophora pistillata and Acropora digitifera provides evidence for extensive differences between species of corals.</title>
        <authorList>
            <person name="Voolstra C.R."/>
            <person name="Li Y."/>
            <person name="Liew Y.J."/>
            <person name="Baumgarten S."/>
            <person name="Zoccola D."/>
            <person name="Flot J.-F."/>
            <person name="Tambutte S."/>
            <person name="Allemand D."/>
            <person name="Aranda M."/>
        </authorList>
    </citation>
    <scope>NUCLEOTIDE SEQUENCE [LARGE SCALE GENOMIC DNA]</scope>
</reference>
<comment type="caution">
    <text evidence="3">The sequence shown here is derived from an EMBL/GenBank/DDBJ whole genome shotgun (WGS) entry which is preliminary data.</text>
</comment>
<accession>A0A2B4RL71</accession>
<feature type="compositionally biased region" description="Basic and acidic residues" evidence="1">
    <location>
        <begin position="31"/>
        <end position="55"/>
    </location>
</feature>
<evidence type="ECO:0000313" key="3">
    <source>
        <dbReference type="EMBL" id="PFX19164.1"/>
    </source>
</evidence>
<organism evidence="3 4">
    <name type="scientific">Stylophora pistillata</name>
    <name type="common">Smooth cauliflower coral</name>
    <dbReference type="NCBI Taxonomy" id="50429"/>
    <lineage>
        <taxon>Eukaryota</taxon>
        <taxon>Metazoa</taxon>
        <taxon>Cnidaria</taxon>
        <taxon>Anthozoa</taxon>
        <taxon>Hexacorallia</taxon>
        <taxon>Scleractinia</taxon>
        <taxon>Astrocoeniina</taxon>
        <taxon>Pocilloporidae</taxon>
        <taxon>Stylophora</taxon>
    </lineage>
</organism>
<proteinExistence type="predicted"/>
<dbReference type="OrthoDB" id="5975172at2759"/>
<evidence type="ECO:0000256" key="1">
    <source>
        <dbReference type="SAM" id="MobiDB-lite"/>
    </source>
</evidence>
<protein>
    <recommendedName>
        <fullName evidence="5">Fibrinogen C-terminal domain-containing protein</fullName>
    </recommendedName>
</protein>
<keyword evidence="4" id="KW-1185">Reference proteome</keyword>
<sequence>MSTSFGKAVGNEGCVEDESTDAKPMKQQPTKKHDEEKGSTKTKDDSRNRCEDLTRKIPRTHKPPINYCFKWISVIACFICIAAFLLSVLILFGKIGYGCGCSENEDRQVPRSSCKELYDKDESDGNKAYPLKLGSVTLPIYCHMTDLEECGGGGWTLVMKMDGSKDAFHYDSAIWSNMDEHNASAGMSGFDEQETKLPTYWKTKFSKICLGMKNGQKINFVLITKTSDSLYSLIADGQYRPTLLGRNNWKSLLDSSASLQRKCNKEGFNTFCTGFRYDKKPPKARIGIVGNDGFDPYCDRCYSRIGFGTAGYPDDTNTCGNVASWRPDNGNNNIKVMGYILVQ</sequence>
<dbReference type="EMBL" id="LSMT01000374">
    <property type="protein sequence ID" value="PFX19164.1"/>
    <property type="molecule type" value="Genomic_DNA"/>
</dbReference>
<evidence type="ECO:0000256" key="2">
    <source>
        <dbReference type="SAM" id="Phobius"/>
    </source>
</evidence>
<name>A0A2B4RL71_STYPI</name>
<evidence type="ECO:0000313" key="4">
    <source>
        <dbReference type="Proteomes" id="UP000225706"/>
    </source>
</evidence>
<evidence type="ECO:0008006" key="5">
    <source>
        <dbReference type="Google" id="ProtNLM"/>
    </source>
</evidence>
<gene>
    <name evidence="3" type="ORF">AWC38_SpisGene16442</name>
</gene>
<dbReference type="AlphaFoldDB" id="A0A2B4RL71"/>
<keyword evidence="2" id="KW-0472">Membrane</keyword>